<dbReference type="InterPro" id="IPR043129">
    <property type="entry name" value="ATPase_NBD"/>
</dbReference>
<gene>
    <name evidence="5" type="ORF">LCGC14_0205230</name>
</gene>
<name>A0A0F9UHU8_9ZZZZ</name>
<dbReference type="CDD" id="cd24010">
    <property type="entry name" value="ASKHA_NBD_AcK_PK"/>
    <property type="match status" value="1"/>
</dbReference>
<dbReference type="InterPro" id="IPR000890">
    <property type="entry name" value="Aliphatic_acid_kin_short-chain"/>
</dbReference>
<evidence type="ECO:0000256" key="1">
    <source>
        <dbReference type="ARBA" id="ARBA00022679"/>
    </source>
</evidence>
<dbReference type="Pfam" id="PF00871">
    <property type="entry name" value="Acetate_kinase"/>
    <property type="match status" value="1"/>
</dbReference>
<dbReference type="SUPFAM" id="SSF53067">
    <property type="entry name" value="Actin-like ATPase domain"/>
    <property type="match status" value="2"/>
</dbReference>
<evidence type="ECO:0000256" key="4">
    <source>
        <dbReference type="ARBA" id="ARBA00022840"/>
    </source>
</evidence>
<reference evidence="5" key="1">
    <citation type="journal article" date="2015" name="Nature">
        <title>Complex archaea that bridge the gap between prokaryotes and eukaryotes.</title>
        <authorList>
            <person name="Spang A."/>
            <person name="Saw J.H."/>
            <person name="Jorgensen S.L."/>
            <person name="Zaremba-Niedzwiedzka K."/>
            <person name="Martijn J."/>
            <person name="Lind A.E."/>
            <person name="van Eijk R."/>
            <person name="Schleper C."/>
            <person name="Guy L."/>
            <person name="Ettema T.J."/>
        </authorList>
    </citation>
    <scope>NUCLEOTIDE SEQUENCE</scope>
</reference>
<dbReference type="PANTHER" id="PTHR21060">
    <property type="entry name" value="ACETATE KINASE"/>
    <property type="match status" value="1"/>
</dbReference>
<protein>
    <recommendedName>
        <fullName evidence="6">Acetate kinase</fullName>
    </recommendedName>
</protein>
<evidence type="ECO:0000256" key="2">
    <source>
        <dbReference type="ARBA" id="ARBA00022741"/>
    </source>
</evidence>
<dbReference type="PRINTS" id="PR00471">
    <property type="entry name" value="ACETATEKNASE"/>
</dbReference>
<comment type="caution">
    <text evidence="5">The sequence shown here is derived from an EMBL/GenBank/DDBJ whole genome shotgun (WGS) entry which is preliminary data.</text>
</comment>
<evidence type="ECO:0000313" key="5">
    <source>
        <dbReference type="EMBL" id="KKN92780.1"/>
    </source>
</evidence>
<dbReference type="GO" id="GO:0005524">
    <property type="term" value="F:ATP binding"/>
    <property type="evidence" value="ECO:0007669"/>
    <property type="project" value="UniProtKB-KW"/>
</dbReference>
<evidence type="ECO:0000256" key="3">
    <source>
        <dbReference type="ARBA" id="ARBA00022777"/>
    </source>
</evidence>
<dbReference type="GO" id="GO:0006083">
    <property type="term" value="P:acetate metabolic process"/>
    <property type="evidence" value="ECO:0007669"/>
    <property type="project" value="TreeGrafter"/>
</dbReference>
<proteinExistence type="inferred from homology"/>
<keyword evidence="4" id="KW-0067">ATP-binding</keyword>
<dbReference type="PROSITE" id="PS01076">
    <property type="entry name" value="ACETATE_KINASE_2"/>
    <property type="match status" value="1"/>
</dbReference>
<organism evidence="5">
    <name type="scientific">marine sediment metagenome</name>
    <dbReference type="NCBI Taxonomy" id="412755"/>
    <lineage>
        <taxon>unclassified sequences</taxon>
        <taxon>metagenomes</taxon>
        <taxon>ecological metagenomes</taxon>
    </lineage>
</organism>
<dbReference type="HAMAP" id="MF_00020">
    <property type="entry name" value="Acetate_kinase"/>
    <property type="match status" value="1"/>
</dbReference>
<evidence type="ECO:0008006" key="6">
    <source>
        <dbReference type="Google" id="ProtNLM"/>
    </source>
</evidence>
<dbReference type="Gene3D" id="3.30.420.40">
    <property type="match status" value="2"/>
</dbReference>
<dbReference type="EMBL" id="LAZR01000092">
    <property type="protein sequence ID" value="KKN92780.1"/>
    <property type="molecule type" value="Genomic_DNA"/>
</dbReference>
<dbReference type="PIRSF" id="PIRSF000722">
    <property type="entry name" value="Acetate_prop_kin"/>
    <property type="match status" value="1"/>
</dbReference>
<keyword evidence="3" id="KW-0418">Kinase</keyword>
<keyword evidence="1" id="KW-0808">Transferase</keyword>
<dbReference type="PANTHER" id="PTHR21060:SF15">
    <property type="entry name" value="ACETATE KINASE-RELATED"/>
    <property type="match status" value="1"/>
</dbReference>
<sequence>MKIFVINCGSSSIKYQLFDMTDESVLAKGIVERIGGGEPNLEHATGERTVERQVDVADHAAGVRLILDVLCDAELGVLKSVDEIDGVGHRVVHGGETVTASRRIDEALCDVIRQNIPLAPLHNPPNLAGIEGAMAAISGAAHVAVFDTAFLATLPPAAYRYAVPTEWYTQHKVRRYGFHGTSHRYVTLQAAALLGKRVDEVNLITCHLGNGCSMTAVAAGVAVDHSMGMTPLEGLVMGTRSGDIDPAIIPFMVSRGLSIEDVERALNKESGLLGVSGIGNDMRDLLAARADGDAKAALAVDMFCRRVGKYIGAYTTLLPSVDAVVLTGGIGENALPVREAICRQLASLGAVFDADRNEAAAGRAGPITADGCRLPVWIIPTNEELMIARDTADLVGSD</sequence>
<dbReference type="InterPro" id="IPR004372">
    <property type="entry name" value="Ac/propionate_kinase"/>
</dbReference>
<dbReference type="GO" id="GO:0008776">
    <property type="term" value="F:acetate kinase activity"/>
    <property type="evidence" value="ECO:0007669"/>
    <property type="project" value="TreeGrafter"/>
</dbReference>
<accession>A0A0F9UHU8</accession>
<keyword evidence="2" id="KW-0547">Nucleotide-binding</keyword>
<dbReference type="NCBIfam" id="TIGR00016">
    <property type="entry name" value="ackA"/>
    <property type="match status" value="1"/>
</dbReference>
<dbReference type="InterPro" id="IPR023865">
    <property type="entry name" value="Aliphatic_acid_kinase_CS"/>
</dbReference>
<dbReference type="AlphaFoldDB" id="A0A0F9UHU8"/>